<sequence length="79" mass="7779">MALTSSIKDKDWVSVRQAAAKLGSIKLGPTSSPTFAGISLTGLTTDSLIYSASGGTLTSLGVATNGKIPIGSTGAAPVL</sequence>
<accession>A0A0F9LVF5</accession>
<reference evidence="1" key="1">
    <citation type="journal article" date="2015" name="Nature">
        <title>Complex archaea that bridge the gap between prokaryotes and eukaryotes.</title>
        <authorList>
            <person name="Spang A."/>
            <person name="Saw J.H."/>
            <person name="Jorgensen S.L."/>
            <person name="Zaremba-Niedzwiedzka K."/>
            <person name="Martijn J."/>
            <person name="Lind A.E."/>
            <person name="van Eijk R."/>
            <person name="Schleper C."/>
            <person name="Guy L."/>
            <person name="Ettema T.J."/>
        </authorList>
    </citation>
    <scope>NUCLEOTIDE SEQUENCE</scope>
</reference>
<comment type="caution">
    <text evidence="1">The sequence shown here is derived from an EMBL/GenBank/DDBJ whole genome shotgun (WGS) entry which is preliminary data.</text>
</comment>
<proteinExistence type="predicted"/>
<feature type="non-terminal residue" evidence="1">
    <location>
        <position position="79"/>
    </location>
</feature>
<name>A0A0F9LVF5_9ZZZZ</name>
<dbReference type="AlphaFoldDB" id="A0A0F9LVF5"/>
<evidence type="ECO:0000313" key="1">
    <source>
        <dbReference type="EMBL" id="KKM61057.1"/>
    </source>
</evidence>
<gene>
    <name evidence="1" type="ORF">LCGC14_1535620</name>
</gene>
<protein>
    <submittedName>
        <fullName evidence="1">Uncharacterized protein</fullName>
    </submittedName>
</protein>
<organism evidence="1">
    <name type="scientific">marine sediment metagenome</name>
    <dbReference type="NCBI Taxonomy" id="412755"/>
    <lineage>
        <taxon>unclassified sequences</taxon>
        <taxon>metagenomes</taxon>
        <taxon>ecological metagenomes</taxon>
    </lineage>
</organism>
<dbReference type="EMBL" id="LAZR01011561">
    <property type="protein sequence ID" value="KKM61057.1"/>
    <property type="molecule type" value="Genomic_DNA"/>
</dbReference>